<organism evidence="2 3">
    <name type="scientific">Sugiyamaella lignohabitans</name>
    <dbReference type="NCBI Taxonomy" id="796027"/>
    <lineage>
        <taxon>Eukaryota</taxon>
        <taxon>Fungi</taxon>
        <taxon>Dikarya</taxon>
        <taxon>Ascomycota</taxon>
        <taxon>Saccharomycotina</taxon>
        <taxon>Dipodascomycetes</taxon>
        <taxon>Dipodascales</taxon>
        <taxon>Trichomonascaceae</taxon>
        <taxon>Sugiyamaella</taxon>
    </lineage>
</organism>
<dbReference type="RefSeq" id="XP_018736566.1">
    <property type="nucleotide sequence ID" value="XM_018882161.1"/>
</dbReference>
<sequence>MFADFDLLLLQEPGLNLGQHPIQHSAWVAVHTQSQTGRINAITYINKRIYGQSQLKMVGELTTENVVTIQIGQLYITNIYNRISEDIHPVEYYKTLLPQIPELIIIAGDFNLHHPMWQSTEHVTREANSWADWVNDNGLLLATVPNVPTHIFGNTIDLTFATPNITITPEKSEDVGSDHYLQKWRIDTNPLDIELLQTYGGRYNYKRADWENFEKVLNSRAAMVTIPKELRGYSNGKSTHKVADRYATKLIGLLCNCLDETVPKLKIVPRSKRWWTPELRQAKRDVGRARRRARSKPTEENIRLRQQANEEYASKILEAKNTTWNSFLASRRGGEIYDAHKMIKPREQESVMPALQLETGELAQTFEEQEDELYRGLFPHVTPSTRRVLKVVKTGQWKSLRTQEIEDAIRDQAPHKAPGPDGVKTVAIKRAWVVKRFRKLLKGLLKYCIRVGYHPKCFREGITVVIPKRKRDPTLARSYRPITLLSTLGKVLEKIMQRRLTALTSGMLPVDQYGGRHGSSAVEAAHKLVHHAEKRMKRGQVTSVLAIDIKGAFDHVHRDTLLDTMGGMGLPTAVQNWVYQFMRGRRTSLVIDGKRTKERRIATGIPQGSPISPLLFLIYTSPLYPLIKSMGGKVIGFIDDITIYVSSTRYAENTAKLSNILARCHEWATSAHAFIDYGEKLGFMHIAKRVTPKGCRRLILPTGERIQATGSLRLLGVTIDRQLKFDEHAKSVISKGQSALNIIRRLGGVTRGVTGATMRCLYKSCVRPILEYASPIWYNRIGKGLKEAIQRIQNAALRSILGAYKPTAIDSLHRDAEIPPVEHRMLETEQYYLVRLHRDLHRYNPHRIRARKLYSGTILGDRLDELYRTVEATDIKKDRYRLWKPPWASRDSEGISKASSQKKSIRKEIRSQCYQKWEIEYTQSPKGAFYRSFTAPRLYSTKHANALRPFLYESPRGELSKLVQLRTGMGAMGSFFQRFRISNRRYDCRCGVEETVEHILRDCPLTEEHRQILREASRELDLPSLLDTRKGLKAVASFLKANPSLLS</sequence>
<reference evidence="2 3" key="1">
    <citation type="submission" date="2016-02" db="EMBL/GenBank/DDBJ databases">
        <title>Complete genome sequence and transcriptome regulation of the pentose utilising yeast Sugiyamaella lignohabitans.</title>
        <authorList>
            <person name="Bellasio M."/>
            <person name="Peymann A."/>
            <person name="Valli M."/>
            <person name="Sipitzky M."/>
            <person name="Graf A."/>
            <person name="Sauer M."/>
            <person name="Marx H."/>
            <person name="Mattanovich D."/>
        </authorList>
    </citation>
    <scope>NUCLEOTIDE SEQUENCE [LARGE SCALE GENOMIC DNA]</scope>
    <source>
        <strain evidence="2 3">CBS 10342</strain>
    </source>
</reference>
<dbReference type="KEGG" id="slb:AWJ20_5045"/>
<dbReference type="SUPFAM" id="SSF56672">
    <property type="entry name" value="DNA/RNA polymerases"/>
    <property type="match status" value="1"/>
</dbReference>
<dbReference type="InterPro" id="IPR005135">
    <property type="entry name" value="Endo/exonuclease/phosphatase"/>
</dbReference>
<evidence type="ECO:0000313" key="2">
    <source>
        <dbReference type="EMBL" id="ANB14089.1"/>
    </source>
</evidence>
<dbReference type="GeneID" id="30037244"/>
<dbReference type="AlphaFoldDB" id="A0A167EHJ1"/>
<dbReference type="PANTHER" id="PTHR33481">
    <property type="entry name" value="REVERSE TRANSCRIPTASE"/>
    <property type="match status" value="1"/>
</dbReference>
<dbReference type="CDD" id="cd01650">
    <property type="entry name" value="RT_nLTR_like"/>
    <property type="match status" value="1"/>
</dbReference>
<dbReference type="InterPro" id="IPR043502">
    <property type="entry name" value="DNA/RNA_pol_sf"/>
</dbReference>
<name>A0A167EHJ1_9ASCO</name>
<dbReference type="Proteomes" id="UP000189580">
    <property type="component" value="Chromosome d"/>
</dbReference>
<evidence type="ECO:0000313" key="3">
    <source>
        <dbReference type="Proteomes" id="UP000189580"/>
    </source>
</evidence>
<dbReference type="OrthoDB" id="4368687at2759"/>
<dbReference type="Gene3D" id="3.60.10.10">
    <property type="entry name" value="Endonuclease/exonuclease/phosphatase"/>
    <property type="match status" value="1"/>
</dbReference>
<gene>
    <name evidence="2" type="primary">POL92</name>
    <name evidence="2" type="ORF">AWJ20_5045</name>
</gene>
<dbReference type="GO" id="GO:0003824">
    <property type="term" value="F:catalytic activity"/>
    <property type="evidence" value="ECO:0007669"/>
    <property type="project" value="InterPro"/>
</dbReference>
<feature type="domain" description="Reverse transcriptase" evidence="1">
    <location>
        <begin position="447"/>
        <end position="719"/>
    </location>
</feature>
<dbReference type="InterPro" id="IPR000477">
    <property type="entry name" value="RT_dom"/>
</dbReference>
<dbReference type="InterPro" id="IPR036691">
    <property type="entry name" value="Endo/exonu/phosph_ase_sf"/>
</dbReference>
<dbReference type="SUPFAM" id="SSF56219">
    <property type="entry name" value="DNase I-like"/>
    <property type="match status" value="1"/>
</dbReference>
<keyword evidence="3" id="KW-1185">Reference proteome</keyword>
<dbReference type="PANTHER" id="PTHR33481:SF1">
    <property type="entry name" value="ENDONUCLEASE_EXONUCLEASE_PHOSPHATASE DOMAIN-CONTAINING PROTEIN-RELATED"/>
    <property type="match status" value="1"/>
</dbReference>
<dbReference type="Pfam" id="PF14529">
    <property type="entry name" value="Exo_endo_phos_2"/>
    <property type="match status" value="1"/>
</dbReference>
<dbReference type="EMBL" id="CP014502">
    <property type="protein sequence ID" value="ANB14089.1"/>
    <property type="molecule type" value="Genomic_DNA"/>
</dbReference>
<protein>
    <submittedName>
        <fullName evidence="2">Polyprotein of L1-like non-LTR retrotransposon Zorro 3</fullName>
    </submittedName>
</protein>
<accession>A0A167EHJ1</accession>
<evidence type="ECO:0000259" key="1">
    <source>
        <dbReference type="PROSITE" id="PS50878"/>
    </source>
</evidence>
<dbReference type="Pfam" id="PF00078">
    <property type="entry name" value="RVT_1"/>
    <property type="match status" value="1"/>
</dbReference>
<dbReference type="PROSITE" id="PS50878">
    <property type="entry name" value="RT_POL"/>
    <property type="match status" value="1"/>
</dbReference>
<proteinExistence type="predicted"/>